<evidence type="ECO:0000313" key="2">
    <source>
        <dbReference type="EMBL" id="QDT60141.1"/>
    </source>
</evidence>
<feature type="region of interest" description="Disordered" evidence="1">
    <location>
        <begin position="27"/>
        <end position="50"/>
    </location>
</feature>
<dbReference type="AlphaFoldDB" id="A0A517SVK1"/>
<evidence type="ECO:0000256" key="1">
    <source>
        <dbReference type="SAM" id="MobiDB-lite"/>
    </source>
</evidence>
<accession>A0A517SVK1</accession>
<name>A0A517SVK1_9BACT</name>
<reference evidence="2 3" key="1">
    <citation type="submission" date="2019-02" db="EMBL/GenBank/DDBJ databases">
        <title>Deep-cultivation of Planctomycetes and their phenomic and genomic characterization uncovers novel biology.</title>
        <authorList>
            <person name="Wiegand S."/>
            <person name="Jogler M."/>
            <person name="Boedeker C."/>
            <person name="Pinto D."/>
            <person name="Vollmers J."/>
            <person name="Rivas-Marin E."/>
            <person name="Kohn T."/>
            <person name="Peeters S.H."/>
            <person name="Heuer A."/>
            <person name="Rast P."/>
            <person name="Oberbeckmann S."/>
            <person name="Bunk B."/>
            <person name="Jeske O."/>
            <person name="Meyerdierks A."/>
            <person name="Storesund J.E."/>
            <person name="Kallscheuer N."/>
            <person name="Luecker S."/>
            <person name="Lage O.M."/>
            <person name="Pohl T."/>
            <person name="Merkel B.J."/>
            <person name="Hornburger P."/>
            <person name="Mueller R.-W."/>
            <person name="Bruemmer F."/>
            <person name="Labrenz M."/>
            <person name="Spormann A.M."/>
            <person name="Op den Camp H."/>
            <person name="Overmann J."/>
            <person name="Amann R."/>
            <person name="Jetten M.S.M."/>
            <person name="Mascher T."/>
            <person name="Medema M.H."/>
            <person name="Devos D.P."/>
            <person name="Kaster A.-K."/>
            <person name="Ovreas L."/>
            <person name="Rohde M."/>
            <person name="Galperin M.Y."/>
            <person name="Jogler C."/>
        </authorList>
    </citation>
    <scope>NUCLEOTIDE SEQUENCE [LARGE SCALE GENOMIC DNA]</scope>
    <source>
        <strain evidence="2 3">SV_7m_r</strain>
    </source>
</reference>
<proteinExistence type="predicted"/>
<dbReference type="Proteomes" id="UP000315003">
    <property type="component" value="Chromosome"/>
</dbReference>
<protein>
    <submittedName>
        <fullName evidence="2">Uncharacterized protein</fullName>
    </submittedName>
</protein>
<gene>
    <name evidence="2" type="ORF">SV7mr_26580</name>
</gene>
<sequence length="88" mass="10037">MTGSLTESWRELIITFRYQHAEPKCSLNDATPRNVRDESEKPNAAKMESVRQKARIRIHHAVIPDDWVVQTEAESPPTSALPQQAIEQ</sequence>
<feature type="region of interest" description="Disordered" evidence="1">
    <location>
        <begin position="69"/>
        <end position="88"/>
    </location>
</feature>
<organism evidence="2 3">
    <name type="scientific">Stieleria bergensis</name>
    <dbReference type="NCBI Taxonomy" id="2528025"/>
    <lineage>
        <taxon>Bacteria</taxon>
        <taxon>Pseudomonadati</taxon>
        <taxon>Planctomycetota</taxon>
        <taxon>Planctomycetia</taxon>
        <taxon>Pirellulales</taxon>
        <taxon>Pirellulaceae</taxon>
        <taxon>Stieleria</taxon>
    </lineage>
</organism>
<keyword evidence="3" id="KW-1185">Reference proteome</keyword>
<dbReference type="EMBL" id="CP036272">
    <property type="protein sequence ID" value="QDT60141.1"/>
    <property type="molecule type" value="Genomic_DNA"/>
</dbReference>
<feature type="compositionally biased region" description="Polar residues" evidence="1">
    <location>
        <begin position="72"/>
        <end position="88"/>
    </location>
</feature>
<evidence type="ECO:0000313" key="3">
    <source>
        <dbReference type="Proteomes" id="UP000315003"/>
    </source>
</evidence>
<feature type="compositionally biased region" description="Basic and acidic residues" evidence="1">
    <location>
        <begin position="34"/>
        <end position="50"/>
    </location>
</feature>